<feature type="transmembrane region" description="Helical" evidence="5">
    <location>
        <begin position="22"/>
        <end position="43"/>
    </location>
</feature>
<dbReference type="AlphaFoldDB" id="A0A3R9YDY0"/>
<dbReference type="GO" id="GO:0016020">
    <property type="term" value="C:membrane"/>
    <property type="evidence" value="ECO:0007669"/>
    <property type="project" value="UniProtKB-SubCell"/>
</dbReference>
<keyword evidence="3 5" id="KW-1133">Transmembrane helix</keyword>
<dbReference type="Gene3D" id="2.30.30.60">
    <property type="match status" value="1"/>
</dbReference>
<dbReference type="PANTHER" id="PTHR30221:SF1">
    <property type="entry name" value="SMALL-CONDUCTANCE MECHANOSENSITIVE CHANNEL"/>
    <property type="match status" value="1"/>
</dbReference>
<feature type="transmembrane region" description="Helical" evidence="5">
    <location>
        <begin position="89"/>
        <end position="118"/>
    </location>
</feature>
<comment type="caution">
    <text evidence="7">The sequence shown here is derived from an EMBL/GenBank/DDBJ whole genome shotgun (WGS) entry which is preliminary data.</text>
</comment>
<feature type="transmembrane region" description="Helical" evidence="5">
    <location>
        <begin position="64"/>
        <end position="83"/>
    </location>
</feature>
<feature type="domain" description="Mechanosensitive ion channel MscS" evidence="6">
    <location>
        <begin position="108"/>
        <end position="177"/>
    </location>
</feature>
<dbReference type="PANTHER" id="PTHR30221">
    <property type="entry name" value="SMALL-CONDUCTANCE MECHANOSENSITIVE CHANNEL"/>
    <property type="match status" value="1"/>
</dbReference>
<gene>
    <name evidence="7" type="ORF">C7P63_06960</name>
</gene>
<evidence type="ECO:0000256" key="3">
    <source>
        <dbReference type="ARBA" id="ARBA00022989"/>
    </source>
</evidence>
<evidence type="ECO:0000259" key="6">
    <source>
        <dbReference type="Pfam" id="PF00924"/>
    </source>
</evidence>
<dbReference type="SUPFAM" id="SSF50182">
    <property type="entry name" value="Sm-like ribonucleoproteins"/>
    <property type="match status" value="1"/>
</dbReference>
<dbReference type="OrthoDB" id="9809206at2"/>
<accession>A0A3R9YDY0</accession>
<evidence type="ECO:0000256" key="4">
    <source>
        <dbReference type="ARBA" id="ARBA00023136"/>
    </source>
</evidence>
<dbReference type="InterPro" id="IPR023408">
    <property type="entry name" value="MscS_beta-dom_sf"/>
</dbReference>
<organism evidence="7 8">
    <name type="scientific">Vagococcus humatus</name>
    <dbReference type="NCBI Taxonomy" id="1889241"/>
    <lineage>
        <taxon>Bacteria</taxon>
        <taxon>Bacillati</taxon>
        <taxon>Bacillota</taxon>
        <taxon>Bacilli</taxon>
        <taxon>Lactobacillales</taxon>
        <taxon>Enterococcaceae</taxon>
        <taxon>Vagococcus</taxon>
    </lineage>
</organism>
<dbReference type="GO" id="GO:0008381">
    <property type="term" value="F:mechanosensitive monoatomic ion channel activity"/>
    <property type="evidence" value="ECO:0007669"/>
    <property type="project" value="InterPro"/>
</dbReference>
<keyword evidence="4 5" id="KW-0472">Membrane</keyword>
<protein>
    <recommendedName>
        <fullName evidence="6">Mechanosensitive ion channel MscS domain-containing protein</fullName>
    </recommendedName>
</protein>
<dbReference type="InterPro" id="IPR045275">
    <property type="entry name" value="MscS_archaea/bacteria_type"/>
</dbReference>
<dbReference type="EMBL" id="PXZH01000003">
    <property type="protein sequence ID" value="RST89025.1"/>
    <property type="molecule type" value="Genomic_DNA"/>
</dbReference>
<name>A0A3R9YDY0_9ENTE</name>
<keyword evidence="8" id="KW-1185">Reference proteome</keyword>
<dbReference type="InterPro" id="IPR006685">
    <property type="entry name" value="MscS_channel_2nd"/>
</dbReference>
<keyword evidence="2 5" id="KW-0812">Transmembrane</keyword>
<dbReference type="RefSeq" id="WP_125943452.1">
    <property type="nucleotide sequence ID" value="NZ_PXZH01000003.1"/>
</dbReference>
<dbReference type="InterPro" id="IPR010920">
    <property type="entry name" value="LSM_dom_sf"/>
</dbReference>
<proteinExistence type="predicted"/>
<reference evidence="7 8" key="1">
    <citation type="submission" date="2018-03" db="EMBL/GenBank/DDBJ databases">
        <authorList>
            <person name="Gulvik C.A."/>
        </authorList>
    </citation>
    <scope>NUCLEOTIDE SEQUENCE [LARGE SCALE GENOMIC DNA]</scope>
    <source>
        <strain evidence="7 8">JCM 31581</strain>
    </source>
</reference>
<evidence type="ECO:0000313" key="7">
    <source>
        <dbReference type="EMBL" id="RST89025.1"/>
    </source>
</evidence>
<sequence length="302" mass="35300">MDNFLKEFRSYIVRYIDEGDHLAYKIGITLGFILLSIMIYQLINQLLLKRLAKKEIKKVHGARGIIKLTLFVVNVLFVLLIWNSKTETFIILILVSVLVMSLILRGMLDNMIAFFLILNRHYIELYNRIEINGMKGEVIKINVFNFKLMELNNWFDSDSPTGRVITIPNKVLLDSPFTIYEELTAFVWNEVRFTLTADSDWQKALNILKQVGEKQYQLVMNHEYEDVSDKEKSFAYFDMFDGTPVPSVDLDLTEKGITLYLNYLVHYKNGTSTKTRLYKEILTAFSQQNITLMNGRYDIKQI</sequence>
<evidence type="ECO:0000313" key="8">
    <source>
        <dbReference type="Proteomes" id="UP000277864"/>
    </source>
</evidence>
<dbReference type="Pfam" id="PF00924">
    <property type="entry name" value="MS_channel_2nd"/>
    <property type="match status" value="1"/>
</dbReference>
<dbReference type="Proteomes" id="UP000277864">
    <property type="component" value="Unassembled WGS sequence"/>
</dbReference>
<evidence type="ECO:0000256" key="1">
    <source>
        <dbReference type="ARBA" id="ARBA00004370"/>
    </source>
</evidence>
<evidence type="ECO:0000256" key="5">
    <source>
        <dbReference type="SAM" id="Phobius"/>
    </source>
</evidence>
<comment type="subcellular location">
    <subcellularLocation>
        <location evidence="1">Membrane</location>
    </subcellularLocation>
</comment>
<evidence type="ECO:0000256" key="2">
    <source>
        <dbReference type="ARBA" id="ARBA00022692"/>
    </source>
</evidence>